<organism evidence="3 4">
    <name type="scientific">Periophthalmus magnuspinnatus</name>
    <dbReference type="NCBI Taxonomy" id="409849"/>
    <lineage>
        <taxon>Eukaryota</taxon>
        <taxon>Metazoa</taxon>
        <taxon>Chordata</taxon>
        <taxon>Craniata</taxon>
        <taxon>Vertebrata</taxon>
        <taxon>Euteleostomi</taxon>
        <taxon>Actinopterygii</taxon>
        <taxon>Neopterygii</taxon>
        <taxon>Teleostei</taxon>
        <taxon>Neoteleostei</taxon>
        <taxon>Acanthomorphata</taxon>
        <taxon>Gobiaria</taxon>
        <taxon>Gobiiformes</taxon>
        <taxon>Gobioidei</taxon>
        <taxon>Gobiidae</taxon>
        <taxon>Oxudercinae</taxon>
        <taxon>Periophthalmus</taxon>
    </lineage>
</organism>
<accession>A0A3B3ZKT5</accession>
<feature type="chain" id="PRO_5017285560" evidence="2">
    <location>
        <begin position="26"/>
        <end position="93"/>
    </location>
</feature>
<protein>
    <submittedName>
        <fullName evidence="3">Uncharacterized protein</fullName>
    </submittedName>
</protein>
<evidence type="ECO:0000256" key="1">
    <source>
        <dbReference type="SAM" id="MobiDB-lite"/>
    </source>
</evidence>
<proteinExistence type="predicted"/>
<dbReference type="AlphaFoldDB" id="A0A3B3ZKT5"/>
<feature type="region of interest" description="Disordered" evidence="1">
    <location>
        <begin position="24"/>
        <end position="63"/>
    </location>
</feature>
<keyword evidence="4" id="KW-1185">Reference proteome</keyword>
<evidence type="ECO:0000256" key="2">
    <source>
        <dbReference type="SAM" id="SignalP"/>
    </source>
</evidence>
<reference evidence="3" key="2">
    <citation type="submission" date="2025-09" db="UniProtKB">
        <authorList>
            <consortium name="Ensembl"/>
        </authorList>
    </citation>
    <scope>IDENTIFICATION</scope>
</reference>
<dbReference type="Proteomes" id="UP000261520">
    <property type="component" value="Unplaced"/>
</dbReference>
<evidence type="ECO:0000313" key="3">
    <source>
        <dbReference type="Ensembl" id="ENSPMGP00000005247.1"/>
    </source>
</evidence>
<reference evidence="3" key="1">
    <citation type="submission" date="2025-08" db="UniProtKB">
        <authorList>
            <consortium name="Ensembl"/>
        </authorList>
    </citation>
    <scope>IDENTIFICATION</scope>
</reference>
<name>A0A3B3ZKT5_9GOBI</name>
<dbReference type="Ensembl" id="ENSPMGT00000005566.1">
    <property type="protein sequence ID" value="ENSPMGP00000005247.1"/>
    <property type="gene ID" value="ENSPMGG00000004410.1"/>
</dbReference>
<evidence type="ECO:0000313" key="4">
    <source>
        <dbReference type="Proteomes" id="UP000261520"/>
    </source>
</evidence>
<feature type="compositionally biased region" description="Low complexity" evidence="1">
    <location>
        <begin position="49"/>
        <end position="63"/>
    </location>
</feature>
<sequence length="93" mass="9372">ILNVIFSILLSIFTLILFFSGPKEPEESLGADGQPGAKGEVGEGGQKGDAGAPGPQGPSGAPGPVVSSGNLCICLRHCAETLNIDGTIAKLRL</sequence>
<feature type="signal peptide" evidence="2">
    <location>
        <begin position="1"/>
        <end position="25"/>
    </location>
</feature>
<keyword evidence="2" id="KW-0732">Signal</keyword>
<dbReference type="STRING" id="409849.ENSPMGP00000005247"/>